<name>A0A1N6IFV3_9BACT</name>
<organism evidence="1 2">
    <name type="scientific">Halodesulfovibrio marinisediminis DSM 17456</name>
    <dbReference type="NCBI Taxonomy" id="1121457"/>
    <lineage>
        <taxon>Bacteria</taxon>
        <taxon>Pseudomonadati</taxon>
        <taxon>Thermodesulfobacteriota</taxon>
        <taxon>Desulfovibrionia</taxon>
        <taxon>Desulfovibrionales</taxon>
        <taxon>Desulfovibrionaceae</taxon>
        <taxon>Halodesulfovibrio</taxon>
    </lineage>
</organism>
<evidence type="ECO:0000313" key="1">
    <source>
        <dbReference type="EMBL" id="SIO30871.1"/>
    </source>
</evidence>
<dbReference type="AlphaFoldDB" id="A0A1N6IFV3"/>
<proteinExistence type="predicted"/>
<dbReference type="Pfam" id="PF13730">
    <property type="entry name" value="HTH_36"/>
    <property type="match status" value="1"/>
</dbReference>
<accession>A0A1N6IFV3</accession>
<dbReference type="EMBL" id="FSRG01000006">
    <property type="protein sequence ID" value="SIO30871.1"/>
    <property type="molecule type" value="Genomic_DNA"/>
</dbReference>
<reference evidence="2" key="1">
    <citation type="submission" date="2016-11" db="EMBL/GenBank/DDBJ databases">
        <authorList>
            <person name="Varghese N."/>
            <person name="Submissions S."/>
        </authorList>
    </citation>
    <scope>NUCLEOTIDE SEQUENCE [LARGE SCALE GENOMIC DNA]</scope>
    <source>
        <strain evidence="2">DSM 17456</strain>
    </source>
</reference>
<dbReference type="RefSeq" id="WP_074217458.1">
    <property type="nucleotide sequence ID" value="NZ_FSRG01000006.1"/>
</dbReference>
<keyword evidence="2" id="KW-1185">Reference proteome</keyword>
<dbReference type="Proteomes" id="UP000184694">
    <property type="component" value="Unassembled WGS sequence"/>
</dbReference>
<protein>
    <submittedName>
        <fullName evidence="1">Helix-turn-helix domain-containing protein</fullName>
    </submittedName>
</protein>
<dbReference type="STRING" id="1121457.SAMN02745161_2708"/>
<gene>
    <name evidence="1" type="ORF">SAMN02745161_2708</name>
</gene>
<evidence type="ECO:0000313" key="2">
    <source>
        <dbReference type="Proteomes" id="UP000184694"/>
    </source>
</evidence>
<sequence>MSSFYWTKPVPRPFFLPNGVIGKSQGKTSVVESTWHSLATVAKGVYIVMCCLAGEELHAHVPQDELAIKSGCSRASVVRAVKILQQVGLIETSGLSVNFSGVRCYEYRLARMEGQKQIKINSLLIEGGAWSLLCHTARALFPVMKFFEVPKVPGVFFQKDRLILGPGSPYELYRYTFCQAAPQVLCTFAGMGVRSFQKALRQLCELKVVLPVEKMPGCWGIPVDEIAVFSPDKLNASIRSKRKF</sequence>